<dbReference type="Ensembl" id="ENSMNET00000013235.1">
    <property type="protein sequence ID" value="ENSMNEP00000002600.1"/>
    <property type="gene ID" value="ENSMNEG00000012191.1"/>
</dbReference>
<name>A0A2K6ATW7_MACNE</name>
<sequence length="74" mass="7911">MIPPDKTLTWRIDTVPESRRGTATTWPHAPFLSLPSTLCTPWLPGVGGAAPNLGHFSLSTEGLMTQEGLPVRGS</sequence>
<proteinExistence type="predicted"/>
<accession>A0A2K6ATW7</accession>
<evidence type="ECO:0000313" key="2">
    <source>
        <dbReference type="Proteomes" id="UP000233120"/>
    </source>
</evidence>
<protein>
    <submittedName>
        <fullName evidence="1">Uncharacterized protein</fullName>
    </submittedName>
</protein>
<keyword evidence="2" id="KW-1185">Reference proteome</keyword>
<organism evidence="1 2">
    <name type="scientific">Macaca nemestrina</name>
    <name type="common">Pig-tailed macaque</name>
    <dbReference type="NCBI Taxonomy" id="9545"/>
    <lineage>
        <taxon>Eukaryota</taxon>
        <taxon>Metazoa</taxon>
        <taxon>Chordata</taxon>
        <taxon>Craniata</taxon>
        <taxon>Vertebrata</taxon>
        <taxon>Euteleostomi</taxon>
        <taxon>Mammalia</taxon>
        <taxon>Eutheria</taxon>
        <taxon>Euarchontoglires</taxon>
        <taxon>Primates</taxon>
        <taxon>Haplorrhini</taxon>
        <taxon>Catarrhini</taxon>
        <taxon>Cercopithecidae</taxon>
        <taxon>Cercopithecinae</taxon>
        <taxon>Macaca</taxon>
    </lineage>
</organism>
<dbReference type="Bgee" id="ENSMNEG00000012191">
    <property type="expression patterns" value="Expressed in skeletal muscle tissue and 1 other cell type or tissue"/>
</dbReference>
<dbReference type="AlphaFoldDB" id="A0A2K6ATW7"/>
<dbReference type="Proteomes" id="UP000233120">
    <property type="component" value="Unassembled WGS sequence"/>
</dbReference>
<evidence type="ECO:0000313" key="1">
    <source>
        <dbReference type="Ensembl" id="ENSMNEP00000002600.1"/>
    </source>
</evidence>
<reference evidence="1" key="2">
    <citation type="submission" date="2025-09" db="UniProtKB">
        <authorList>
            <consortium name="Ensembl"/>
        </authorList>
    </citation>
    <scope>IDENTIFICATION</scope>
</reference>
<reference evidence="1" key="1">
    <citation type="submission" date="2025-08" db="UniProtKB">
        <authorList>
            <consortium name="Ensembl"/>
        </authorList>
    </citation>
    <scope>IDENTIFICATION</scope>
</reference>